<feature type="transmembrane region" description="Helical" evidence="1">
    <location>
        <begin position="31"/>
        <end position="55"/>
    </location>
</feature>
<keyword evidence="1" id="KW-1133">Transmembrane helix</keyword>
<feature type="transmembrane region" description="Helical" evidence="1">
    <location>
        <begin position="145"/>
        <end position="166"/>
    </location>
</feature>
<evidence type="ECO:0000256" key="1">
    <source>
        <dbReference type="SAM" id="Phobius"/>
    </source>
</evidence>
<dbReference type="AlphaFoldDB" id="A0A812LNZ1"/>
<dbReference type="EMBL" id="CAJNIZ010006446">
    <property type="protein sequence ID" value="CAE7250115.1"/>
    <property type="molecule type" value="Genomic_DNA"/>
</dbReference>
<reference evidence="2" key="1">
    <citation type="submission" date="2021-02" db="EMBL/GenBank/DDBJ databases">
        <authorList>
            <person name="Dougan E. K."/>
            <person name="Rhodes N."/>
            <person name="Thang M."/>
            <person name="Chan C."/>
        </authorList>
    </citation>
    <scope>NUCLEOTIDE SEQUENCE</scope>
</reference>
<evidence type="ECO:0008006" key="4">
    <source>
        <dbReference type="Google" id="ProtNLM"/>
    </source>
</evidence>
<feature type="transmembrane region" description="Helical" evidence="1">
    <location>
        <begin position="75"/>
        <end position="96"/>
    </location>
</feature>
<keyword evidence="1" id="KW-0812">Transmembrane</keyword>
<gene>
    <name evidence="2" type="ORF">SPIL2461_LOCUS4775</name>
</gene>
<proteinExistence type="predicted"/>
<comment type="caution">
    <text evidence="2">The sequence shown here is derived from an EMBL/GenBank/DDBJ whole genome shotgun (WGS) entry which is preliminary data.</text>
</comment>
<evidence type="ECO:0000313" key="2">
    <source>
        <dbReference type="EMBL" id="CAE7250115.1"/>
    </source>
</evidence>
<evidence type="ECO:0000313" key="3">
    <source>
        <dbReference type="Proteomes" id="UP000649617"/>
    </source>
</evidence>
<feature type="transmembrane region" description="Helical" evidence="1">
    <location>
        <begin position="108"/>
        <end position="125"/>
    </location>
</feature>
<accession>A0A812LNZ1</accession>
<organism evidence="2 3">
    <name type="scientific">Symbiodinium pilosum</name>
    <name type="common">Dinoflagellate</name>
    <dbReference type="NCBI Taxonomy" id="2952"/>
    <lineage>
        <taxon>Eukaryota</taxon>
        <taxon>Sar</taxon>
        <taxon>Alveolata</taxon>
        <taxon>Dinophyceae</taxon>
        <taxon>Suessiales</taxon>
        <taxon>Symbiodiniaceae</taxon>
        <taxon>Symbiodinium</taxon>
    </lineage>
</organism>
<protein>
    <recommendedName>
        <fullName evidence="4">Transmembrane protein</fullName>
    </recommendedName>
</protein>
<dbReference type="Proteomes" id="UP000649617">
    <property type="component" value="Unassembled WGS sequence"/>
</dbReference>
<keyword evidence="3" id="KW-1185">Reference proteome</keyword>
<name>A0A812LNZ1_SYMPI</name>
<keyword evidence="1" id="KW-0472">Membrane</keyword>
<sequence>MADDWGVSTSVGVLRIPTRQLIEQQKQGAPVVLAAMFCMNSCCCVWIPVLFFLGAANVLTTCENYDRFTLWMRTYPLVPMCCGTLVQLLVTCLACVGNRSFFKLGLRLQALTGLAFVAAMSWGWYEYSITTEESCVGTGDINPRTLSLAFLVLGSVAAPSMLCTAVSRGCCGDFNTLETTEQSDDTV</sequence>
<dbReference type="OrthoDB" id="442517at2759"/>